<protein>
    <submittedName>
        <fullName evidence="2">Uncharacterized protein</fullName>
    </submittedName>
</protein>
<sequence length="187" mass="21471">MVLKTKTTGFKKYNNILIFFLIFGLLVNMFFVNNNMVVTASTSETTGFEDDTLTEEYSNSWVTTNGNGNANTYVSDVNPYSGSKSYKFQGDNYVFFNFTVSDIIVNASWWFYYPGTGSFPDDHYFGFSNSTAGVFPGNIHFKIEDQQEDNELFFLSETQSWTLMTTLVPNVWYHMGFQYNAIDNVTY</sequence>
<evidence type="ECO:0000256" key="1">
    <source>
        <dbReference type="SAM" id="Phobius"/>
    </source>
</evidence>
<name>X1ASE3_9ZZZZ</name>
<keyword evidence="1" id="KW-0472">Membrane</keyword>
<comment type="caution">
    <text evidence="2">The sequence shown here is derived from an EMBL/GenBank/DDBJ whole genome shotgun (WGS) entry which is preliminary data.</text>
</comment>
<dbReference type="EMBL" id="BART01018090">
    <property type="protein sequence ID" value="GAG85779.1"/>
    <property type="molecule type" value="Genomic_DNA"/>
</dbReference>
<evidence type="ECO:0000313" key="2">
    <source>
        <dbReference type="EMBL" id="GAG85779.1"/>
    </source>
</evidence>
<gene>
    <name evidence="2" type="ORF">S01H4_34211</name>
</gene>
<proteinExistence type="predicted"/>
<dbReference type="AlphaFoldDB" id="X1ASE3"/>
<reference evidence="2" key="1">
    <citation type="journal article" date="2014" name="Front. Microbiol.">
        <title>High frequency of phylogenetically diverse reductive dehalogenase-homologous genes in deep subseafloor sedimentary metagenomes.</title>
        <authorList>
            <person name="Kawai M."/>
            <person name="Futagami T."/>
            <person name="Toyoda A."/>
            <person name="Takaki Y."/>
            <person name="Nishi S."/>
            <person name="Hori S."/>
            <person name="Arai W."/>
            <person name="Tsubouchi T."/>
            <person name="Morono Y."/>
            <person name="Uchiyama I."/>
            <person name="Ito T."/>
            <person name="Fujiyama A."/>
            <person name="Inagaki F."/>
            <person name="Takami H."/>
        </authorList>
    </citation>
    <scope>NUCLEOTIDE SEQUENCE</scope>
    <source>
        <strain evidence="2">Expedition CK06-06</strain>
    </source>
</reference>
<feature type="transmembrane region" description="Helical" evidence="1">
    <location>
        <begin position="12"/>
        <end position="32"/>
    </location>
</feature>
<accession>X1ASE3</accession>
<keyword evidence="1" id="KW-1133">Transmembrane helix</keyword>
<keyword evidence="1" id="KW-0812">Transmembrane</keyword>
<organism evidence="2">
    <name type="scientific">marine sediment metagenome</name>
    <dbReference type="NCBI Taxonomy" id="412755"/>
    <lineage>
        <taxon>unclassified sequences</taxon>
        <taxon>metagenomes</taxon>
        <taxon>ecological metagenomes</taxon>
    </lineage>
</organism>
<feature type="non-terminal residue" evidence="2">
    <location>
        <position position="187"/>
    </location>
</feature>